<dbReference type="Proteomes" id="UP000076154">
    <property type="component" value="Unassembled WGS sequence"/>
</dbReference>
<evidence type="ECO:0000313" key="3">
    <source>
        <dbReference type="Proteomes" id="UP000076154"/>
    </source>
</evidence>
<keyword evidence="3" id="KW-1185">Reference proteome</keyword>
<organism evidence="2 3">
    <name type="scientific">Hypsizygus marmoreus</name>
    <name type="common">White beech mushroom</name>
    <name type="synonym">Agaricus marmoreus</name>
    <dbReference type="NCBI Taxonomy" id="39966"/>
    <lineage>
        <taxon>Eukaryota</taxon>
        <taxon>Fungi</taxon>
        <taxon>Dikarya</taxon>
        <taxon>Basidiomycota</taxon>
        <taxon>Agaricomycotina</taxon>
        <taxon>Agaricomycetes</taxon>
        <taxon>Agaricomycetidae</taxon>
        <taxon>Agaricales</taxon>
        <taxon>Tricholomatineae</taxon>
        <taxon>Lyophyllaceae</taxon>
        <taxon>Hypsizygus</taxon>
    </lineage>
</organism>
<comment type="caution">
    <text evidence="2">The sequence shown here is derived from an EMBL/GenBank/DDBJ whole genome shotgun (WGS) entry which is preliminary data.</text>
</comment>
<feature type="region of interest" description="Disordered" evidence="1">
    <location>
        <begin position="1"/>
        <end position="36"/>
    </location>
</feature>
<dbReference type="AlphaFoldDB" id="A0A369K6N9"/>
<accession>A0A369K6N9</accession>
<name>A0A369K6N9_HYPMA</name>
<gene>
    <name evidence="2" type="ORF">Hypma_001329</name>
</gene>
<sequence length="384" mass="43219">MSTDQEIPNGGLSRCCGRLTTGPAVPQDTTGSGEFEEERINGEVGDASHSRHRYIVRTEWGSATGDLLFQDGWSGRLGRLSGLFQDDQDDRRFPDGTFLLTTSKSRPDRKVSDLSWLCRSTNHHLRDIKTIMDEDFDIDNIPMYPCSLLRATLETALSCKIDSPTYSLNLPPILGRAPTNPGRAAWFGEAHLPFYIGEVIEHHRCLNNHDVYDYVFIHNVKELLKCSKTLARLVRKAYPRALMSNESAAHTLKVFLGLSHSRGGEWEYAKLDKSAQRKRVRPDFQPPEFFRLSKCRKLSVHETHCDPIPLDMRSGDVPIDAYAPRWSAVLSSISTAYHVSYMSVALRMLLPMAWSDSVSFLDSDLPAVQGVHGSRQHLSETRGT</sequence>
<proteinExistence type="predicted"/>
<evidence type="ECO:0000313" key="2">
    <source>
        <dbReference type="EMBL" id="RDB28325.1"/>
    </source>
</evidence>
<protein>
    <submittedName>
        <fullName evidence="2">Uncharacterized protein</fullName>
    </submittedName>
</protein>
<evidence type="ECO:0000256" key="1">
    <source>
        <dbReference type="SAM" id="MobiDB-lite"/>
    </source>
</evidence>
<reference evidence="2" key="1">
    <citation type="submission" date="2018-04" db="EMBL/GenBank/DDBJ databases">
        <title>Whole genome sequencing of Hypsizygus marmoreus.</title>
        <authorList>
            <person name="Choi I.-G."/>
            <person name="Min B."/>
            <person name="Kim J.-G."/>
            <person name="Kim S."/>
            <person name="Oh Y.-L."/>
            <person name="Kong W.-S."/>
            <person name="Park H."/>
            <person name="Jeong J."/>
            <person name="Song E.-S."/>
        </authorList>
    </citation>
    <scope>NUCLEOTIDE SEQUENCE [LARGE SCALE GENOMIC DNA]</scope>
    <source>
        <strain evidence="2">51987-8</strain>
    </source>
</reference>
<dbReference type="InParanoid" id="A0A369K6N9"/>
<dbReference type="EMBL" id="LUEZ02000012">
    <property type="protein sequence ID" value="RDB28325.1"/>
    <property type="molecule type" value="Genomic_DNA"/>
</dbReference>